<evidence type="ECO:0000256" key="2">
    <source>
        <dbReference type="ARBA" id="ARBA00022803"/>
    </source>
</evidence>
<dbReference type="InterPro" id="IPR051685">
    <property type="entry name" value="Ycf3/AcsC/BcsC/TPR_MFPF"/>
</dbReference>
<dbReference type="PANTHER" id="PTHR44943">
    <property type="entry name" value="CELLULOSE SYNTHASE OPERON PROTEIN C"/>
    <property type="match status" value="1"/>
</dbReference>
<proteinExistence type="predicted"/>
<comment type="caution">
    <text evidence="5">The sequence shown here is derived from an EMBL/GenBank/DDBJ whole genome shotgun (WGS) entry which is preliminary data.</text>
</comment>
<dbReference type="Pfam" id="PF07719">
    <property type="entry name" value="TPR_2"/>
    <property type="match status" value="1"/>
</dbReference>
<dbReference type="PANTHER" id="PTHR44943:SF4">
    <property type="entry name" value="TPR REPEAT-CONTAINING PROTEIN MJ0798"/>
    <property type="match status" value="1"/>
</dbReference>
<keyword evidence="1" id="KW-0677">Repeat</keyword>
<keyword evidence="6" id="KW-1185">Reference proteome</keyword>
<feature type="coiled-coil region" evidence="4">
    <location>
        <begin position="60"/>
        <end position="87"/>
    </location>
</feature>
<evidence type="ECO:0000256" key="4">
    <source>
        <dbReference type="SAM" id="Coils"/>
    </source>
</evidence>
<feature type="repeat" description="TPR" evidence="3">
    <location>
        <begin position="171"/>
        <end position="204"/>
    </location>
</feature>
<dbReference type="Proteomes" id="UP000688137">
    <property type="component" value="Unassembled WGS sequence"/>
</dbReference>
<dbReference type="SMART" id="SM00028">
    <property type="entry name" value="TPR"/>
    <property type="match status" value="2"/>
</dbReference>
<sequence>MIQQLNLKLKCQQDDHQDEIDIVCYNQFCTEFRLNCFKCQKKGRIHQDHFDDVEKINSLIEFIENKNKECDNLINDLNQQVESVNQSFSQLKIGIRQKYQLYQQKLILLNSQQINDFLNSTIKFNEYKQSITTIFLEQTKKLTNSFNNLYQQLQLSSFNYYQNDNNCIQISEELYQKGYQLYQEDKYEQAIVILDKSISQNPNNHISLWCKGDCLRLLNQYEEAIKWVKKALAIDPKHVISLCNKVNVYTISMNIIKCKINEKIQSIFIIYRLSTIYQLTTYPFSINQRRLFKRLIKIQRSFDIL</sequence>
<accession>A0A8S1KA12</accession>
<dbReference type="InterPro" id="IPR019734">
    <property type="entry name" value="TPR_rpt"/>
</dbReference>
<dbReference type="PROSITE" id="PS50005">
    <property type="entry name" value="TPR"/>
    <property type="match status" value="2"/>
</dbReference>
<dbReference type="AlphaFoldDB" id="A0A8S1KA12"/>
<name>A0A8S1KA12_PARPR</name>
<organism evidence="5 6">
    <name type="scientific">Paramecium primaurelia</name>
    <dbReference type="NCBI Taxonomy" id="5886"/>
    <lineage>
        <taxon>Eukaryota</taxon>
        <taxon>Sar</taxon>
        <taxon>Alveolata</taxon>
        <taxon>Ciliophora</taxon>
        <taxon>Intramacronucleata</taxon>
        <taxon>Oligohymenophorea</taxon>
        <taxon>Peniculida</taxon>
        <taxon>Parameciidae</taxon>
        <taxon>Paramecium</taxon>
    </lineage>
</organism>
<dbReference type="EMBL" id="CAJJDM010000014">
    <property type="protein sequence ID" value="CAD8051969.1"/>
    <property type="molecule type" value="Genomic_DNA"/>
</dbReference>
<evidence type="ECO:0008006" key="7">
    <source>
        <dbReference type="Google" id="ProtNLM"/>
    </source>
</evidence>
<protein>
    <recommendedName>
        <fullName evidence="7">Tetratricopeptide repeat protein</fullName>
    </recommendedName>
</protein>
<evidence type="ECO:0000313" key="6">
    <source>
        <dbReference type="Proteomes" id="UP000688137"/>
    </source>
</evidence>
<keyword evidence="4" id="KW-0175">Coiled coil</keyword>
<reference evidence="5" key="1">
    <citation type="submission" date="2021-01" db="EMBL/GenBank/DDBJ databases">
        <authorList>
            <consortium name="Genoscope - CEA"/>
            <person name="William W."/>
        </authorList>
    </citation>
    <scope>NUCLEOTIDE SEQUENCE</scope>
</reference>
<evidence type="ECO:0000313" key="5">
    <source>
        <dbReference type="EMBL" id="CAD8051969.1"/>
    </source>
</evidence>
<feature type="repeat" description="TPR" evidence="3">
    <location>
        <begin position="205"/>
        <end position="238"/>
    </location>
</feature>
<dbReference type="InterPro" id="IPR013105">
    <property type="entry name" value="TPR_2"/>
</dbReference>
<evidence type="ECO:0000256" key="3">
    <source>
        <dbReference type="PROSITE-ProRule" id="PRU00339"/>
    </source>
</evidence>
<keyword evidence="2 3" id="KW-0802">TPR repeat</keyword>
<dbReference type="OMA" id="TIFLEQT"/>
<gene>
    <name evidence="5" type="ORF">PPRIM_AZ9-3.1.T0180427</name>
</gene>
<evidence type="ECO:0000256" key="1">
    <source>
        <dbReference type="ARBA" id="ARBA00022737"/>
    </source>
</evidence>